<dbReference type="SUPFAM" id="SSF53649">
    <property type="entry name" value="Alkaline phosphatase-like"/>
    <property type="match status" value="1"/>
</dbReference>
<dbReference type="InterPro" id="IPR024607">
    <property type="entry name" value="Sulfatase_CS"/>
</dbReference>
<comment type="caution">
    <text evidence="7">The sequence shown here is derived from an EMBL/GenBank/DDBJ whole genome shotgun (WGS) entry which is preliminary data.</text>
</comment>
<dbReference type="AlphaFoldDB" id="A0A4R3J2V2"/>
<dbReference type="PROSITE" id="PS00149">
    <property type="entry name" value="SULFATASE_2"/>
    <property type="match status" value="1"/>
</dbReference>
<dbReference type="CDD" id="cd16034">
    <property type="entry name" value="sulfatase_like"/>
    <property type="match status" value="1"/>
</dbReference>
<keyword evidence="2" id="KW-0479">Metal-binding</keyword>
<evidence type="ECO:0000256" key="4">
    <source>
        <dbReference type="ARBA" id="ARBA00022837"/>
    </source>
</evidence>
<name>A0A4R3J2V2_9RHOB</name>
<dbReference type="EMBL" id="SLZU01000023">
    <property type="protein sequence ID" value="TCS58998.1"/>
    <property type="molecule type" value="Genomic_DNA"/>
</dbReference>
<evidence type="ECO:0000256" key="1">
    <source>
        <dbReference type="ARBA" id="ARBA00008779"/>
    </source>
</evidence>
<dbReference type="InterPro" id="IPR017850">
    <property type="entry name" value="Alkaline_phosphatase_core_sf"/>
</dbReference>
<evidence type="ECO:0000256" key="3">
    <source>
        <dbReference type="ARBA" id="ARBA00022801"/>
    </source>
</evidence>
<gene>
    <name evidence="7" type="ORF">EDD52_12328</name>
</gene>
<dbReference type="PANTHER" id="PTHR42693">
    <property type="entry name" value="ARYLSULFATASE FAMILY MEMBER"/>
    <property type="match status" value="1"/>
</dbReference>
<keyword evidence="8" id="KW-1185">Reference proteome</keyword>
<accession>A0A4R3J2V2</accession>
<evidence type="ECO:0000256" key="5">
    <source>
        <dbReference type="SAM" id="MobiDB-lite"/>
    </source>
</evidence>
<evidence type="ECO:0000256" key="2">
    <source>
        <dbReference type="ARBA" id="ARBA00022723"/>
    </source>
</evidence>
<keyword evidence="4" id="KW-0106">Calcium</keyword>
<reference evidence="7 8" key="1">
    <citation type="submission" date="2019-03" db="EMBL/GenBank/DDBJ databases">
        <title>Genomic Encyclopedia of Type Strains, Phase IV (KMG-IV): sequencing the most valuable type-strain genomes for metagenomic binning, comparative biology and taxonomic classification.</title>
        <authorList>
            <person name="Goeker M."/>
        </authorList>
    </citation>
    <scope>NUCLEOTIDE SEQUENCE [LARGE SCALE GENOMIC DNA]</scope>
    <source>
        <strain evidence="7 8">DSM 104836</strain>
    </source>
</reference>
<feature type="domain" description="Sulfatase N-terminal" evidence="6">
    <location>
        <begin position="9"/>
        <end position="361"/>
    </location>
</feature>
<comment type="similarity">
    <text evidence="1">Belongs to the sulfatase family.</text>
</comment>
<dbReference type="Proteomes" id="UP000295696">
    <property type="component" value="Unassembled WGS sequence"/>
</dbReference>
<dbReference type="InterPro" id="IPR000917">
    <property type="entry name" value="Sulfatase_N"/>
</dbReference>
<dbReference type="PANTHER" id="PTHR42693:SF53">
    <property type="entry name" value="ENDO-4-O-SULFATASE"/>
    <property type="match status" value="1"/>
</dbReference>
<dbReference type="GO" id="GO:0046872">
    <property type="term" value="F:metal ion binding"/>
    <property type="evidence" value="ECO:0007669"/>
    <property type="project" value="UniProtKB-KW"/>
</dbReference>
<evidence type="ECO:0000313" key="8">
    <source>
        <dbReference type="Proteomes" id="UP000295696"/>
    </source>
</evidence>
<dbReference type="Gene3D" id="3.40.720.10">
    <property type="entry name" value="Alkaline Phosphatase, subunit A"/>
    <property type="match status" value="1"/>
</dbReference>
<dbReference type="GO" id="GO:0004065">
    <property type="term" value="F:arylsulfatase activity"/>
    <property type="evidence" value="ECO:0007669"/>
    <property type="project" value="TreeGrafter"/>
</dbReference>
<dbReference type="Pfam" id="PF00884">
    <property type="entry name" value="Sulfatase"/>
    <property type="match status" value="1"/>
</dbReference>
<proteinExistence type="inferred from homology"/>
<protein>
    <submittedName>
        <fullName evidence="7">Arylsulfatase A-like enzyme</fullName>
    </submittedName>
</protein>
<evidence type="ECO:0000259" key="6">
    <source>
        <dbReference type="Pfam" id="PF00884"/>
    </source>
</evidence>
<sequence length="501" mass="57052">MTDTAKKHPNILIIYPDQMRYDTMACSGNPVIKTPNIDRLSMEGVHFSEAYTSYPICCPFRASMQTGKYAQGHGMVQNHFPLRGDQTFLADCLKGAGYRTGYIGKWHLEGGPKPGFVPPERRFGFEHFVGFNRGHDYQGSIYFDDAGQAYHSKRYEPDYQTDQLMEFIDTATKADDGKPWFGYVSYGPPHFPMQMPDHLRKIYSADEVPLPPGVPNAALQEEFQRIRSEQYCKGDPRSPHKSHAAYDKKPKGEPETEAEIRQFIAEYYGMIHNVDWNVGRVLNQLDALGIADDTMVIFLSDHGDMLGQHGSFCGIKCEGYRAAMHVPLIIRYPARFKPHRSEAMIDVGVDMMPTLLDLCGIPGPDDMHGISYLPVLDGTSDQHRDTIWFQVFTQDDGQMGEFTPYAQRGVRTRDWLYVRHKDRRVMLYDQRNDYDEQNNLVDRPEHSALMDDFDARIAAHMAATGDDWDMAANFPPPNFLSHAEAKDYLENVLLPTAIEVP</sequence>
<evidence type="ECO:0000313" key="7">
    <source>
        <dbReference type="EMBL" id="TCS58998.1"/>
    </source>
</evidence>
<dbReference type="OrthoDB" id="9803751at2"/>
<organism evidence="7 8">
    <name type="scientific">Primorskyibacter sedentarius</name>
    <dbReference type="NCBI Taxonomy" id="745311"/>
    <lineage>
        <taxon>Bacteria</taxon>
        <taxon>Pseudomonadati</taxon>
        <taxon>Pseudomonadota</taxon>
        <taxon>Alphaproteobacteria</taxon>
        <taxon>Rhodobacterales</taxon>
        <taxon>Roseobacteraceae</taxon>
        <taxon>Primorskyibacter</taxon>
    </lineage>
</organism>
<feature type="region of interest" description="Disordered" evidence="5">
    <location>
        <begin position="232"/>
        <end position="255"/>
    </location>
</feature>
<dbReference type="InterPro" id="IPR050738">
    <property type="entry name" value="Sulfatase"/>
</dbReference>
<keyword evidence="3" id="KW-0378">Hydrolase</keyword>
<dbReference type="RefSeq" id="WP_132248307.1">
    <property type="nucleotide sequence ID" value="NZ_SLZU01000023.1"/>
</dbReference>